<dbReference type="SUPFAM" id="SSF52047">
    <property type="entry name" value="RNI-like"/>
    <property type="match status" value="1"/>
</dbReference>
<accession>A0A662YJU7</accession>
<keyword evidence="4" id="KW-0067">ATP-binding</keyword>
<dbReference type="GO" id="GO:0005524">
    <property type="term" value="F:ATP binding"/>
    <property type="evidence" value="ECO:0007669"/>
    <property type="project" value="UniProtKB-KW"/>
</dbReference>
<dbReference type="InterPro" id="IPR032675">
    <property type="entry name" value="LRR_dom_sf"/>
</dbReference>
<dbReference type="PANTHER" id="PTHR24106">
    <property type="entry name" value="NACHT, LRR AND CARD DOMAINS-CONTAINING"/>
    <property type="match status" value="1"/>
</dbReference>
<dbReference type="Gene3D" id="3.40.50.300">
    <property type="entry name" value="P-loop containing nucleotide triphosphate hydrolases"/>
    <property type="match status" value="1"/>
</dbReference>
<protein>
    <submittedName>
        <fullName evidence="6">Protein NLRC5</fullName>
    </submittedName>
</protein>
<keyword evidence="1" id="KW-0433">Leucine-rich repeat</keyword>
<dbReference type="EMBL" id="SCEB01001454">
    <property type="protein sequence ID" value="RXM96769.1"/>
    <property type="molecule type" value="Genomic_DNA"/>
</dbReference>
<evidence type="ECO:0000259" key="5">
    <source>
        <dbReference type="PROSITE" id="PS50837"/>
    </source>
</evidence>
<dbReference type="PROSITE" id="PS50837">
    <property type="entry name" value="NACHT"/>
    <property type="match status" value="1"/>
</dbReference>
<dbReference type="InterPro" id="IPR027417">
    <property type="entry name" value="P-loop_NTPase"/>
</dbReference>
<evidence type="ECO:0000256" key="1">
    <source>
        <dbReference type="ARBA" id="ARBA00022614"/>
    </source>
</evidence>
<name>A0A662YJU7_ACIRT</name>
<keyword evidence="3" id="KW-0547">Nucleotide-binding</keyword>
<dbReference type="InterPro" id="IPR051261">
    <property type="entry name" value="NLR"/>
</dbReference>
<dbReference type="Pfam" id="PF05729">
    <property type="entry name" value="NACHT"/>
    <property type="match status" value="1"/>
</dbReference>
<dbReference type="SUPFAM" id="SSF52540">
    <property type="entry name" value="P-loop containing nucleoside triphosphate hydrolases"/>
    <property type="match status" value="1"/>
</dbReference>
<comment type="caution">
    <text evidence="6">The sequence shown here is derived from an EMBL/GenBank/DDBJ whole genome shotgun (WGS) entry which is preliminary data.</text>
</comment>
<dbReference type="Pfam" id="PF17776">
    <property type="entry name" value="NLRC4_HD2"/>
    <property type="match status" value="1"/>
</dbReference>
<dbReference type="Gene3D" id="3.80.10.10">
    <property type="entry name" value="Ribonuclease Inhibitor"/>
    <property type="match status" value="1"/>
</dbReference>
<evidence type="ECO:0000313" key="6">
    <source>
        <dbReference type="EMBL" id="RXM96769.1"/>
    </source>
</evidence>
<sequence length="1057" mass="121579">MELEVKYTDNHFSWNQEARACQVYQNKLRSEAKRIIDEEKGKITSFLQKEEKPSDFKYIPVVLDTDDSEFYKSTKYKKARHKKIKAYIPCAERKLVIEDLLQSQEKNILLVGKPGIGKTTAAHQLMNLWIDTTYQGPKYMFYFSEETLDCISTPLSLKSLLFDFYCHPENPTDKDEVFDDIVQNSEDVFIILDGFSKPKFKSHINPSCTADLNISLLIYSIVEKKLLPDAKVLIACRPDTEHCVQAKWINYRVEVLGFSKESIADYFKTMLAGKENAISPDLFSLCHVPMYASIVACCILAGYSKSDSQSKTVTEMYLHIFRYSIDKHKEKDKVHHSEDLDKYIKDNRRELMSLAKTAFDGMLKKEENFADLSLDDSVQHCFLRSTSLPGTETTKKKYSAFLHNTMQEFFAALWLLENPSEINDIIQRGRTPDESHLRCMLSFFCGFLAKNNSKFLKNLFPESHINSISILPELIKTFVKDREEADILFACKCLYEAQSPDACLQFLKERDFNLYLNSQLDPYQCCAVAYVIKQVQGEKVHLNLQNFIASDTKCKLLLGCMENIDSSRINEMLTKKVARLLMSRRQKMPVTVEEITLDLSSTLRKPRRASVLMSNLAFILRHWTVSCLDLSACTIEGHSLVVLLCQQKHVTIKLSKESLQQLALAVHEAQEDTLAASFLEKVDHDLTSCNLTWEVLHFLLQQARQRVKVDWRKSKLQENNIKELIPLLHRIHTLRLSAAFCKRIVQEIVQRGDHELIFSFLEATDNCLNLNSSVLSFTDCEALRHFIAHSNNVRLDIHWTSISEDDIEKLLPVVGKLAQIWFVLCFSRNITFACNFKDVNHNKVFFIPLSMNSLDRHMLLRFLHAITRSGDPWAARSFLKAMQCKLNLSSSDAIDVTEEESSFCLNLEDCKAISTTLLLSDCESELILDDCEIQDDGLEWLFNVFQNVKLRTNKMILQRLLILTYGNDRSRGLSLSAATRNEIDLSNTPLNEDTCRALAHVVHSSEGVWELDLSNCGLSDQSIKQLQICLHRVQVLELFNNEIKNMQIFQTDSRYEI</sequence>
<organism evidence="6 7">
    <name type="scientific">Acipenser ruthenus</name>
    <name type="common">Sterlet sturgeon</name>
    <dbReference type="NCBI Taxonomy" id="7906"/>
    <lineage>
        <taxon>Eukaryota</taxon>
        <taxon>Metazoa</taxon>
        <taxon>Chordata</taxon>
        <taxon>Craniata</taxon>
        <taxon>Vertebrata</taxon>
        <taxon>Euteleostomi</taxon>
        <taxon>Actinopterygii</taxon>
        <taxon>Chondrostei</taxon>
        <taxon>Acipenseriformes</taxon>
        <taxon>Acipenseridae</taxon>
        <taxon>Acipenser</taxon>
    </lineage>
</organism>
<evidence type="ECO:0000313" key="7">
    <source>
        <dbReference type="Proteomes" id="UP000289886"/>
    </source>
</evidence>
<reference evidence="6 7" key="1">
    <citation type="submission" date="2019-01" db="EMBL/GenBank/DDBJ databases">
        <title>Draft Genome and Complete Hox-Cluster Characterization of the Sterlet Sturgeon (Acipenser ruthenus).</title>
        <authorList>
            <person name="Wei Q."/>
        </authorList>
    </citation>
    <scope>NUCLEOTIDE SEQUENCE [LARGE SCALE GENOMIC DNA]</scope>
    <source>
        <strain evidence="6">WHYD16114868_AA</strain>
        <tissue evidence="6">Blood</tissue>
    </source>
</reference>
<evidence type="ECO:0000256" key="3">
    <source>
        <dbReference type="ARBA" id="ARBA00022741"/>
    </source>
</evidence>
<keyword evidence="7" id="KW-1185">Reference proteome</keyword>
<dbReference type="InterPro" id="IPR041267">
    <property type="entry name" value="NLRP_HD2"/>
</dbReference>
<proteinExistence type="predicted"/>
<evidence type="ECO:0000256" key="4">
    <source>
        <dbReference type="ARBA" id="ARBA00022840"/>
    </source>
</evidence>
<evidence type="ECO:0000256" key="2">
    <source>
        <dbReference type="ARBA" id="ARBA00022737"/>
    </source>
</evidence>
<gene>
    <name evidence="6" type="ORF">EOD39_15283</name>
</gene>
<keyword evidence="2" id="KW-0677">Repeat</keyword>
<dbReference type="InterPro" id="IPR007111">
    <property type="entry name" value="NACHT_NTPase"/>
</dbReference>
<dbReference type="Proteomes" id="UP000289886">
    <property type="component" value="Unassembled WGS sequence"/>
</dbReference>
<dbReference type="AlphaFoldDB" id="A0A662YJU7"/>
<feature type="domain" description="NACHT" evidence="5">
    <location>
        <begin position="106"/>
        <end position="239"/>
    </location>
</feature>